<reference evidence="6" key="2">
    <citation type="journal article" date="2023" name="Commun. Biol.">
        <title>Intrasexual cuticular hydrocarbon dimorphism in a wasp sheds light on hydrocarbon biosynthesis genes in Hymenoptera.</title>
        <authorList>
            <person name="Moris V.C."/>
            <person name="Podsiadlowski L."/>
            <person name="Martin S."/>
            <person name="Oeyen J.P."/>
            <person name="Donath A."/>
            <person name="Petersen M."/>
            <person name="Wilbrandt J."/>
            <person name="Misof B."/>
            <person name="Liedtke D."/>
            <person name="Thamm M."/>
            <person name="Scheiner R."/>
            <person name="Schmitt T."/>
            <person name="Niehuis O."/>
        </authorList>
    </citation>
    <scope>NUCLEOTIDE SEQUENCE</scope>
    <source>
        <strain evidence="6">GBR_01_08_01A</strain>
    </source>
</reference>
<dbReference type="GO" id="GO:0003735">
    <property type="term" value="F:structural constituent of ribosome"/>
    <property type="evidence" value="ECO:0007669"/>
    <property type="project" value="InterPro"/>
</dbReference>
<dbReference type="FunFam" id="1.10.287.3980:FF:000001">
    <property type="entry name" value="Mitochondrial ribosomal protein L34"/>
    <property type="match status" value="1"/>
</dbReference>
<accession>A0AAD9RWC9</accession>
<organism evidence="6 7">
    <name type="scientific">Odynerus spinipes</name>
    <dbReference type="NCBI Taxonomy" id="1348599"/>
    <lineage>
        <taxon>Eukaryota</taxon>
        <taxon>Metazoa</taxon>
        <taxon>Ecdysozoa</taxon>
        <taxon>Arthropoda</taxon>
        <taxon>Hexapoda</taxon>
        <taxon>Insecta</taxon>
        <taxon>Pterygota</taxon>
        <taxon>Neoptera</taxon>
        <taxon>Endopterygota</taxon>
        <taxon>Hymenoptera</taxon>
        <taxon>Apocrita</taxon>
        <taxon>Aculeata</taxon>
        <taxon>Vespoidea</taxon>
        <taxon>Vespidae</taxon>
        <taxon>Eumeninae</taxon>
        <taxon>Odynerus</taxon>
    </lineage>
</organism>
<dbReference type="Gene3D" id="1.10.287.3980">
    <property type="match status" value="1"/>
</dbReference>
<comment type="similarity">
    <text evidence="1">Belongs to the bacterial ribosomal protein bL34 family.</text>
</comment>
<proteinExistence type="inferred from homology"/>
<dbReference type="PANTHER" id="PTHR14503">
    <property type="entry name" value="MITOCHONDRIAL RIBOSOMAL PROTEIN 34 FAMILY MEMBER"/>
    <property type="match status" value="1"/>
</dbReference>
<evidence type="ECO:0000256" key="4">
    <source>
        <dbReference type="ARBA" id="ARBA00035274"/>
    </source>
</evidence>
<gene>
    <name evidence="6" type="ORF">KPH14_002884</name>
</gene>
<dbReference type="PANTHER" id="PTHR14503:SF4">
    <property type="entry name" value="LARGE RIBOSOMAL SUBUNIT PROTEIN BL34M"/>
    <property type="match status" value="1"/>
</dbReference>
<keyword evidence="7" id="KW-1185">Reference proteome</keyword>
<evidence type="ECO:0000256" key="5">
    <source>
        <dbReference type="ARBA" id="ARBA00035434"/>
    </source>
</evidence>
<dbReference type="Proteomes" id="UP001258017">
    <property type="component" value="Unassembled WGS sequence"/>
</dbReference>
<protein>
    <recommendedName>
        <fullName evidence="4">Large ribosomal subunit protein bL34m</fullName>
    </recommendedName>
    <alternativeName>
        <fullName evidence="5">39S ribosomal protein L34, mitochondrial</fullName>
    </alternativeName>
</protein>
<sequence>MIGRLVSSILNAVPRNAPTNGFARSLDVAFAPPNQCQWNFTSVRTKFFFMTKPRYNFPNPSEYKRVTRYGWNARISTPSGRKILMRRILKGRHVLSH</sequence>
<keyword evidence="3" id="KW-0687">Ribonucleoprotein</keyword>
<dbReference type="EMBL" id="JAIFRP010000007">
    <property type="protein sequence ID" value="KAK2587122.1"/>
    <property type="molecule type" value="Genomic_DNA"/>
</dbReference>
<name>A0AAD9RWC9_9HYME</name>
<reference evidence="6" key="1">
    <citation type="submission" date="2021-08" db="EMBL/GenBank/DDBJ databases">
        <authorList>
            <person name="Misof B."/>
            <person name="Oliver O."/>
            <person name="Podsiadlowski L."/>
            <person name="Donath A."/>
            <person name="Peters R."/>
            <person name="Mayer C."/>
            <person name="Rust J."/>
            <person name="Gunkel S."/>
            <person name="Lesny P."/>
            <person name="Martin S."/>
            <person name="Oeyen J.P."/>
            <person name="Petersen M."/>
            <person name="Panagiotis P."/>
            <person name="Wilbrandt J."/>
            <person name="Tanja T."/>
        </authorList>
    </citation>
    <scope>NUCLEOTIDE SEQUENCE</scope>
    <source>
        <strain evidence="6">GBR_01_08_01A</strain>
        <tissue evidence="6">Thorax + abdomen</tissue>
    </source>
</reference>
<dbReference type="GO" id="GO:0006412">
    <property type="term" value="P:translation"/>
    <property type="evidence" value="ECO:0007669"/>
    <property type="project" value="InterPro"/>
</dbReference>
<evidence type="ECO:0000313" key="7">
    <source>
        <dbReference type="Proteomes" id="UP001258017"/>
    </source>
</evidence>
<dbReference type="AlphaFoldDB" id="A0AAD9RWC9"/>
<comment type="caution">
    <text evidence="6">The sequence shown here is derived from an EMBL/GenBank/DDBJ whole genome shotgun (WGS) entry which is preliminary data.</text>
</comment>
<dbReference type="GO" id="GO:0005762">
    <property type="term" value="C:mitochondrial large ribosomal subunit"/>
    <property type="evidence" value="ECO:0007669"/>
    <property type="project" value="TreeGrafter"/>
</dbReference>
<evidence type="ECO:0000313" key="6">
    <source>
        <dbReference type="EMBL" id="KAK2587122.1"/>
    </source>
</evidence>
<dbReference type="Pfam" id="PF00468">
    <property type="entry name" value="Ribosomal_L34"/>
    <property type="match status" value="1"/>
</dbReference>
<evidence type="ECO:0000256" key="1">
    <source>
        <dbReference type="ARBA" id="ARBA00010111"/>
    </source>
</evidence>
<dbReference type="InterPro" id="IPR000271">
    <property type="entry name" value="Ribosomal_bL34"/>
</dbReference>
<evidence type="ECO:0000256" key="2">
    <source>
        <dbReference type="ARBA" id="ARBA00022980"/>
    </source>
</evidence>
<keyword evidence="2" id="KW-0689">Ribosomal protein</keyword>
<evidence type="ECO:0000256" key="3">
    <source>
        <dbReference type="ARBA" id="ARBA00023274"/>
    </source>
</evidence>